<dbReference type="GO" id="GO:0016987">
    <property type="term" value="F:sigma factor activity"/>
    <property type="evidence" value="ECO:0007669"/>
    <property type="project" value="UniProtKB-KW"/>
</dbReference>
<name>F8N9D5_9BACT</name>
<dbReference type="InterPro" id="IPR013324">
    <property type="entry name" value="RNA_pol_sigma_r3/r4-like"/>
</dbReference>
<dbReference type="Gene3D" id="1.10.1740.10">
    <property type="match status" value="1"/>
</dbReference>
<dbReference type="GO" id="GO:0006352">
    <property type="term" value="P:DNA-templated transcription initiation"/>
    <property type="evidence" value="ECO:0007669"/>
    <property type="project" value="InterPro"/>
</dbReference>
<keyword evidence="5" id="KW-0175">Coiled coil</keyword>
<dbReference type="SUPFAM" id="SSF88946">
    <property type="entry name" value="Sigma2 domain of RNA polymerase sigma factors"/>
    <property type="match status" value="1"/>
</dbReference>
<keyword evidence="4" id="KW-0804">Transcription</keyword>
<dbReference type="PANTHER" id="PTHR43133:SF46">
    <property type="entry name" value="RNA POLYMERASE SIGMA-70 FACTOR ECF SUBFAMILY"/>
    <property type="match status" value="1"/>
</dbReference>
<feature type="domain" description="RNA polymerase sigma-70 region 2" evidence="6">
    <location>
        <begin position="22"/>
        <end position="86"/>
    </location>
</feature>
<evidence type="ECO:0000256" key="5">
    <source>
        <dbReference type="SAM" id="Coils"/>
    </source>
</evidence>
<evidence type="ECO:0000259" key="6">
    <source>
        <dbReference type="Pfam" id="PF04542"/>
    </source>
</evidence>
<dbReference type="Pfam" id="PF08281">
    <property type="entry name" value="Sigma70_r4_2"/>
    <property type="match status" value="1"/>
</dbReference>
<reference evidence="9" key="1">
    <citation type="journal article" date="2011" name="Stand. Genomic Sci.">
        <title>Non-contiguous finished genome sequence of the opportunistic oral pathogen Prevotella multisaccharivorax type strain (PPPA20).</title>
        <authorList>
            <person name="Pati A."/>
            <person name="Gronow S."/>
            <person name="Lu M."/>
            <person name="Lapidus A."/>
            <person name="Nolan M."/>
            <person name="Lucas S."/>
            <person name="Hammon N."/>
            <person name="Deshpande S."/>
            <person name="Cheng J.F."/>
            <person name="Tapia R."/>
            <person name="Han C."/>
            <person name="Goodwin L."/>
            <person name="Pitluck S."/>
            <person name="Liolios K."/>
            <person name="Pagani I."/>
            <person name="Mavromatis K."/>
            <person name="Mikhailova N."/>
            <person name="Huntemann M."/>
            <person name="Chen A."/>
            <person name="Palaniappan K."/>
            <person name="Land M."/>
            <person name="Hauser L."/>
            <person name="Detter J.C."/>
            <person name="Brambilla E.M."/>
            <person name="Rohde M."/>
            <person name="Goker M."/>
            <person name="Woyke T."/>
            <person name="Bristow J."/>
            <person name="Eisen J.A."/>
            <person name="Markowitz V."/>
            <person name="Hugenholtz P."/>
            <person name="Kyrpides N.C."/>
            <person name="Klenk H.P."/>
            <person name="Ivanova N."/>
        </authorList>
    </citation>
    <scope>NUCLEOTIDE SEQUENCE [LARGE SCALE GENOMIC DNA]</scope>
    <source>
        <strain evidence="9">DSM 17128</strain>
    </source>
</reference>
<dbReference type="PANTHER" id="PTHR43133">
    <property type="entry name" value="RNA POLYMERASE ECF-TYPE SIGMA FACTO"/>
    <property type="match status" value="1"/>
</dbReference>
<dbReference type="Pfam" id="PF04542">
    <property type="entry name" value="Sigma70_r2"/>
    <property type="match status" value="1"/>
</dbReference>
<accession>F8N9D5</accession>
<dbReference type="InterPro" id="IPR014327">
    <property type="entry name" value="RNA_pol_sigma70_bacteroid"/>
</dbReference>
<dbReference type="RefSeq" id="WP_007575513.1">
    <property type="nucleotide sequence ID" value="NZ_BPTS01000002.1"/>
</dbReference>
<dbReference type="GO" id="GO:0003677">
    <property type="term" value="F:DNA binding"/>
    <property type="evidence" value="ECO:0007669"/>
    <property type="project" value="InterPro"/>
</dbReference>
<dbReference type="InterPro" id="IPR014284">
    <property type="entry name" value="RNA_pol_sigma-70_dom"/>
</dbReference>
<dbReference type="EMBL" id="GL945017">
    <property type="protein sequence ID" value="EGN57744.1"/>
    <property type="molecule type" value="Genomic_DNA"/>
</dbReference>
<evidence type="ECO:0000259" key="7">
    <source>
        <dbReference type="Pfam" id="PF08281"/>
    </source>
</evidence>
<proteinExistence type="inferred from homology"/>
<dbReference type="Proteomes" id="UP000002772">
    <property type="component" value="Unassembled WGS sequence"/>
</dbReference>
<sequence length="175" mass="21085">MINKQVINGLRNGSRSHFETIYHLYNGWVYNFVFSLVKDAAVSQDITQDVFLQLWNYREHLEDDNNFEGYLFRITRNMVFQYIRRELLRQQYLKRLAQEKQKTENVEKAIDQSLMEDYILKLTEHLPDARKNILLLYWKSGLTYKEIAERLSISEKTVATQVQRSLKYFKSRMDS</sequence>
<protein>
    <submittedName>
        <fullName evidence="8">RNA polymerase, sigma-24 subunit, ECF subfamily</fullName>
    </submittedName>
</protein>
<organism evidence="8 9">
    <name type="scientific">Hallella multisaccharivorax DSM 17128</name>
    <dbReference type="NCBI Taxonomy" id="688246"/>
    <lineage>
        <taxon>Bacteria</taxon>
        <taxon>Pseudomonadati</taxon>
        <taxon>Bacteroidota</taxon>
        <taxon>Bacteroidia</taxon>
        <taxon>Bacteroidales</taxon>
        <taxon>Prevotellaceae</taxon>
        <taxon>Hallella</taxon>
    </lineage>
</organism>
<evidence type="ECO:0000313" key="9">
    <source>
        <dbReference type="Proteomes" id="UP000002772"/>
    </source>
</evidence>
<dbReference type="InterPro" id="IPR039425">
    <property type="entry name" value="RNA_pol_sigma-70-like"/>
</dbReference>
<dbReference type="NCBIfam" id="TIGR02985">
    <property type="entry name" value="Sig70_bacteroi1"/>
    <property type="match status" value="1"/>
</dbReference>
<dbReference type="HOGENOM" id="CLU_047691_4_1_10"/>
<feature type="coiled-coil region" evidence="5">
    <location>
        <begin position="89"/>
        <end position="116"/>
    </location>
</feature>
<dbReference type="Gene3D" id="1.10.10.10">
    <property type="entry name" value="Winged helix-like DNA-binding domain superfamily/Winged helix DNA-binding domain"/>
    <property type="match status" value="1"/>
</dbReference>
<feature type="domain" description="RNA polymerase sigma factor 70 region 4 type 2" evidence="7">
    <location>
        <begin position="118"/>
        <end position="167"/>
    </location>
</feature>
<dbReference type="InterPro" id="IPR013249">
    <property type="entry name" value="RNA_pol_sigma70_r4_t2"/>
</dbReference>
<dbReference type="AlphaFoldDB" id="F8N9D5"/>
<dbReference type="eggNOG" id="COG1595">
    <property type="taxonomic scope" value="Bacteria"/>
</dbReference>
<evidence type="ECO:0000256" key="3">
    <source>
        <dbReference type="ARBA" id="ARBA00023082"/>
    </source>
</evidence>
<comment type="similarity">
    <text evidence="1">Belongs to the sigma-70 factor family. ECF subfamily.</text>
</comment>
<keyword evidence="2" id="KW-0805">Transcription regulation</keyword>
<evidence type="ECO:0000313" key="8">
    <source>
        <dbReference type="EMBL" id="EGN57744.1"/>
    </source>
</evidence>
<dbReference type="SUPFAM" id="SSF88659">
    <property type="entry name" value="Sigma3 and sigma4 domains of RNA polymerase sigma factors"/>
    <property type="match status" value="1"/>
</dbReference>
<dbReference type="InterPro" id="IPR007627">
    <property type="entry name" value="RNA_pol_sigma70_r2"/>
</dbReference>
<dbReference type="InterPro" id="IPR013325">
    <property type="entry name" value="RNA_pol_sigma_r2"/>
</dbReference>
<gene>
    <name evidence="8" type="ORF">Premu_2363</name>
</gene>
<dbReference type="InterPro" id="IPR036388">
    <property type="entry name" value="WH-like_DNA-bd_sf"/>
</dbReference>
<evidence type="ECO:0000256" key="1">
    <source>
        <dbReference type="ARBA" id="ARBA00010641"/>
    </source>
</evidence>
<dbReference type="NCBIfam" id="TIGR02937">
    <property type="entry name" value="sigma70-ECF"/>
    <property type="match status" value="1"/>
</dbReference>
<keyword evidence="9" id="KW-1185">Reference proteome</keyword>
<keyword evidence="3" id="KW-0731">Sigma factor</keyword>
<dbReference type="STRING" id="688246.Premu_2363"/>
<evidence type="ECO:0000256" key="2">
    <source>
        <dbReference type="ARBA" id="ARBA00023015"/>
    </source>
</evidence>
<evidence type="ECO:0000256" key="4">
    <source>
        <dbReference type="ARBA" id="ARBA00023163"/>
    </source>
</evidence>
<dbReference type="OrthoDB" id="1098015at2"/>